<evidence type="ECO:0000313" key="3">
    <source>
        <dbReference type="EMBL" id="CCO34577.1"/>
    </source>
</evidence>
<evidence type="ECO:0000259" key="2">
    <source>
        <dbReference type="Pfam" id="PF17667"/>
    </source>
</evidence>
<keyword evidence="6" id="KW-1185">Reference proteome</keyword>
<dbReference type="Proteomes" id="UP000059188">
    <property type="component" value="Unassembled WGS sequence"/>
</dbReference>
<evidence type="ECO:0000313" key="4">
    <source>
        <dbReference type="EMBL" id="CEL53745.1"/>
    </source>
</evidence>
<evidence type="ECO:0000313" key="6">
    <source>
        <dbReference type="Proteomes" id="UP000059188"/>
    </source>
</evidence>
<dbReference type="AlphaFoldDB" id="M5CF49"/>
<dbReference type="Pfam" id="PF17667">
    <property type="entry name" value="Pkinase_fungal"/>
    <property type="match status" value="1"/>
</dbReference>
<name>M5CF49_THACB</name>
<accession>M5CF49</accession>
<reference evidence="3" key="1">
    <citation type="submission" date="2012-10" db="EMBL/GenBank/DDBJ databases">
        <authorList>
            <person name="Jelonek L."/>
        </authorList>
    </citation>
    <scope>NUCLEOTIDE SEQUENCE</scope>
    <source>
        <strain evidence="3">Isolate 7/3/14</strain>
    </source>
</reference>
<dbReference type="HOGENOM" id="CLU_011153_0_0_1"/>
<dbReference type="EMBL" id="LN679235">
    <property type="protein sequence ID" value="CEL53745.1"/>
    <property type="molecule type" value="Genomic_DNA"/>
</dbReference>
<feature type="compositionally biased region" description="Low complexity" evidence="1">
    <location>
        <begin position="694"/>
        <end position="708"/>
    </location>
</feature>
<feature type="domain" description="Fungal-type protein kinase" evidence="2">
    <location>
        <begin position="352"/>
        <end position="564"/>
    </location>
</feature>
<evidence type="ECO:0000313" key="5">
    <source>
        <dbReference type="Proteomes" id="UP000012065"/>
    </source>
</evidence>
<reference evidence="4 6" key="3">
    <citation type="submission" date="2014-11" db="EMBL/GenBank/DDBJ databases">
        <authorList>
            <person name="Wibberg Daniel"/>
        </authorList>
    </citation>
    <scope>NUCLEOTIDE SEQUENCE [LARGE SCALE GENOMIC DNA]</scope>
    <source>
        <strain evidence="4">Rhizoctonia solani AG1-IB 7/3/14</strain>
    </source>
</reference>
<dbReference type="OrthoDB" id="5569250at2759"/>
<gene>
    <name evidence="3" type="ORF">BN14_08681</name>
    <name evidence="4" type="ORF">RSOLAG1IB_11481</name>
</gene>
<feature type="region of interest" description="Disordered" evidence="1">
    <location>
        <begin position="694"/>
        <end position="736"/>
    </location>
</feature>
<organism evidence="3 5">
    <name type="scientific">Thanatephorus cucumeris (strain AG1-IB / isolate 7/3/14)</name>
    <name type="common">Lettuce bottom rot fungus</name>
    <name type="synonym">Rhizoctonia solani</name>
    <dbReference type="NCBI Taxonomy" id="1108050"/>
    <lineage>
        <taxon>Eukaryota</taxon>
        <taxon>Fungi</taxon>
        <taxon>Dikarya</taxon>
        <taxon>Basidiomycota</taxon>
        <taxon>Agaricomycotina</taxon>
        <taxon>Agaricomycetes</taxon>
        <taxon>Cantharellales</taxon>
        <taxon>Ceratobasidiaceae</taxon>
        <taxon>Rhizoctonia</taxon>
        <taxon>Rhizoctonia solani AG-1</taxon>
    </lineage>
</organism>
<sequence>MSSRSSPIKPGHSPFRTVTDTKRWLKRIKAVTSISHEDFSVNYLPAASGQPKAELVWTEEQESLVNDIRKIQPGHEKDMYTGAAPLIRLCNTASKRILDSLPPNLAKTAVVFYPHHKNYFSHPFFEAPLAPDVVITHEDLGVLSQLLHAPGNEHPEPPNDINWSNITAVGEAKVVDNPKYQAANYLRNQLQLRPDLNSILGFSAKVTEYSLFYHDASVIQQSPKYEWTSGPLHAFIRQLYHGMPSDPSIINLRPMDLRPSWGIKVETEVFVTISAKPDPGLGQRRFTSIAKHVETGDLWFIKDFYRDDRRRFFEGVLYNKAHKGRTLPGLMRADLYGYPLSPDGRAIKTTKCGLGPHERAPVERSKMRVATRDVGQALGNCKTVGEFLHVMYDACVVQRSLYRKCKILHRDISDNNIMIAPKDGPFLERCVGGYDDVKYLNQVLAPTEHPRPACLVVDLGNGAELGIGSEESGVLAERTGTPKFISRSVSKGELLSRQQYRSDGVAMPKLSGEAMELYLTDDNGEYEKYNRIVDKTPPPPDPNTIFSHHLFHDAESTFWVIAWFLARSAPKNYKLETSSDWSPKFQAFIRAMESHYPTAECSDPRADFSTEVSAWRQILHPQLASMADMLAAMHQYIIPEWGYRPELDPEHVHEALMRLLLLEIVVIRNNNADIELNVGTRTLPVVSKATSSFSTSLTTASSNPTPTNSRKRSRSQEGDDTGSAAHGRSSLRQVRLRPLSTGDVGTECIEELLVQARKYPWIQMPKWLEYPNCTTSHVPE</sequence>
<reference evidence="3 5" key="2">
    <citation type="journal article" date="2013" name="J. Biotechnol.">
        <title>Establishment and interpretation of the genome sequence of the phytopathogenic fungus Rhizoctonia solani AG1-IB isolate 7/3/14.</title>
        <authorList>
            <person name="Wibberg D.W."/>
            <person name="Jelonek L.J."/>
            <person name="Rupp O.R."/>
            <person name="Hennig M.H."/>
            <person name="Eikmeyer F.E."/>
            <person name="Goesmann A.G."/>
            <person name="Hartmann A.H."/>
            <person name="Borriss R.B."/>
            <person name="Grosch R.G."/>
            <person name="Puehler A.P."/>
            <person name="Schlueter A.S."/>
        </authorList>
    </citation>
    <scope>NUCLEOTIDE SEQUENCE [LARGE SCALE GENOMIC DNA]</scope>
    <source>
        <strain evidence="5">AG1-IB / isolate 7/3/14</strain>
        <strain evidence="3">Isolate 7/3/14</strain>
    </source>
</reference>
<protein>
    <recommendedName>
        <fullName evidence="2">Fungal-type protein kinase domain-containing protein</fullName>
    </recommendedName>
</protein>
<dbReference type="EMBL" id="CAOJ01013321">
    <property type="protein sequence ID" value="CCO34577.1"/>
    <property type="molecule type" value="Genomic_DNA"/>
</dbReference>
<evidence type="ECO:0000256" key="1">
    <source>
        <dbReference type="SAM" id="MobiDB-lite"/>
    </source>
</evidence>
<dbReference type="Proteomes" id="UP000012065">
    <property type="component" value="Unassembled WGS sequence"/>
</dbReference>
<dbReference type="InterPro" id="IPR040976">
    <property type="entry name" value="Pkinase_fungal"/>
</dbReference>
<proteinExistence type="predicted"/>